<dbReference type="EMBL" id="CAJNIZ010047097">
    <property type="protein sequence ID" value="CAE7762289.1"/>
    <property type="molecule type" value="Genomic_DNA"/>
</dbReference>
<organism evidence="1 2">
    <name type="scientific">Symbiodinium pilosum</name>
    <name type="common">Dinoflagellate</name>
    <dbReference type="NCBI Taxonomy" id="2952"/>
    <lineage>
        <taxon>Eukaryota</taxon>
        <taxon>Sar</taxon>
        <taxon>Alveolata</taxon>
        <taxon>Dinophyceae</taxon>
        <taxon>Suessiales</taxon>
        <taxon>Symbiodiniaceae</taxon>
        <taxon>Symbiodinium</taxon>
    </lineage>
</organism>
<dbReference type="AlphaFoldDB" id="A0A812Y650"/>
<dbReference type="Proteomes" id="UP000649617">
    <property type="component" value="Unassembled WGS sequence"/>
</dbReference>
<evidence type="ECO:0000313" key="1">
    <source>
        <dbReference type="EMBL" id="CAE7762289.1"/>
    </source>
</evidence>
<proteinExistence type="predicted"/>
<evidence type="ECO:0000313" key="2">
    <source>
        <dbReference type="Proteomes" id="UP000649617"/>
    </source>
</evidence>
<accession>A0A812Y650</accession>
<comment type="caution">
    <text evidence="1">The sequence shown here is derived from an EMBL/GenBank/DDBJ whole genome shotgun (WGS) entry which is preliminary data.</text>
</comment>
<protein>
    <submittedName>
        <fullName evidence="1">Uncharacterized protein</fullName>
    </submittedName>
</protein>
<sequence length="180" mass="19967">MVRDGRQLPIDVTMVPTPVRLLKGKPRVDTVDFPVLLPSTWLRFMLSIGGELILGGHELHSESDWRGMFRSFWSNFQRSQPGVDLGQISPDMALPLCVHGDEGRGRAKRPIMCISFQPMISHLGPAVTNTSGHSFASRMLFTVVPSQMYTTNTLDVLLEALVSDLESLFSDGLEVSRAEL</sequence>
<name>A0A812Y650_SYMPI</name>
<dbReference type="OrthoDB" id="446998at2759"/>
<gene>
    <name evidence="1" type="ORF">SPIL2461_LOCUS22265</name>
</gene>
<reference evidence="1" key="1">
    <citation type="submission" date="2021-02" db="EMBL/GenBank/DDBJ databases">
        <authorList>
            <person name="Dougan E. K."/>
            <person name="Rhodes N."/>
            <person name="Thang M."/>
            <person name="Chan C."/>
        </authorList>
    </citation>
    <scope>NUCLEOTIDE SEQUENCE</scope>
</reference>
<keyword evidence="2" id="KW-1185">Reference proteome</keyword>